<name>A0A1F7XL52_9BACT</name>
<feature type="region of interest" description="Disordered" evidence="1">
    <location>
        <begin position="21"/>
        <end position="85"/>
    </location>
</feature>
<feature type="compositionally biased region" description="Basic and acidic residues" evidence="1">
    <location>
        <begin position="21"/>
        <end position="33"/>
    </location>
</feature>
<comment type="caution">
    <text evidence="2">The sequence shown here is derived from an EMBL/GenBank/DDBJ whole genome shotgun (WGS) entry which is preliminary data.</text>
</comment>
<protein>
    <submittedName>
        <fullName evidence="2">Uncharacterized protein</fullName>
    </submittedName>
</protein>
<gene>
    <name evidence="2" type="ORF">A2V97_03010</name>
</gene>
<sequence>MAEKTEDIDKIYVVDPEFEAERKAKEEVERQARLNDPLIGKLPPVAPHTGQRTELLPGRPENSSYPGEKPPRPMPKGGVPKGDQD</sequence>
<accession>A0A1F7XL52</accession>
<dbReference type="Proteomes" id="UP000177382">
    <property type="component" value="Unassembled WGS sequence"/>
</dbReference>
<dbReference type="AlphaFoldDB" id="A0A1F7XL52"/>
<dbReference type="STRING" id="1802485.A2V97_03010"/>
<reference evidence="2 3" key="1">
    <citation type="journal article" date="2016" name="Nat. Commun.">
        <title>Thousands of microbial genomes shed light on interconnected biogeochemical processes in an aquifer system.</title>
        <authorList>
            <person name="Anantharaman K."/>
            <person name="Brown C.T."/>
            <person name="Hug L.A."/>
            <person name="Sharon I."/>
            <person name="Castelle C.J."/>
            <person name="Probst A.J."/>
            <person name="Thomas B.C."/>
            <person name="Singh A."/>
            <person name="Wilkins M.J."/>
            <person name="Karaoz U."/>
            <person name="Brodie E.L."/>
            <person name="Williams K.H."/>
            <person name="Hubbard S.S."/>
            <person name="Banfield J.F."/>
        </authorList>
    </citation>
    <scope>NUCLEOTIDE SEQUENCE [LARGE SCALE GENOMIC DNA]</scope>
</reference>
<proteinExistence type="predicted"/>
<organism evidence="2 3">
    <name type="scientific">Candidatus Woesebacteria bacterium RBG_16_42_24</name>
    <dbReference type="NCBI Taxonomy" id="1802485"/>
    <lineage>
        <taxon>Bacteria</taxon>
        <taxon>Candidatus Woeseibacteriota</taxon>
    </lineage>
</organism>
<evidence type="ECO:0000313" key="3">
    <source>
        <dbReference type="Proteomes" id="UP000177382"/>
    </source>
</evidence>
<dbReference type="EMBL" id="MGFX01000001">
    <property type="protein sequence ID" value="OGM15726.1"/>
    <property type="molecule type" value="Genomic_DNA"/>
</dbReference>
<evidence type="ECO:0000256" key="1">
    <source>
        <dbReference type="SAM" id="MobiDB-lite"/>
    </source>
</evidence>
<evidence type="ECO:0000313" key="2">
    <source>
        <dbReference type="EMBL" id="OGM15726.1"/>
    </source>
</evidence>